<organism evidence="2">
    <name type="scientific">marine sediment metagenome</name>
    <dbReference type="NCBI Taxonomy" id="412755"/>
    <lineage>
        <taxon>unclassified sequences</taxon>
        <taxon>metagenomes</taxon>
        <taxon>ecological metagenomes</taxon>
    </lineage>
</organism>
<name>A0A0F9RIR3_9ZZZZ</name>
<reference evidence="2" key="1">
    <citation type="journal article" date="2015" name="Nature">
        <title>Complex archaea that bridge the gap between prokaryotes and eukaryotes.</title>
        <authorList>
            <person name="Spang A."/>
            <person name="Saw J.H."/>
            <person name="Jorgensen S.L."/>
            <person name="Zaremba-Niedzwiedzka K."/>
            <person name="Martijn J."/>
            <person name="Lind A.E."/>
            <person name="van Eijk R."/>
            <person name="Schleper C."/>
            <person name="Guy L."/>
            <person name="Ettema T.J."/>
        </authorList>
    </citation>
    <scope>NUCLEOTIDE SEQUENCE</scope>
</reference>
<evidence type="ECO:0000313" key="2">
    <source>
        <dbReference type="EMBL" id="KKN17173.1"/>
    </source>
</evidence>
<gene>
    <name evidence="2" type="ORF">LCGC14_0968500</name>
</gene>
<feature type="coiled-coil region" evidence="1">
    <location>
        <begin position="12"/>
        <end position="46"/>
    </location>
</feature>
<sequence>MSKIQLFNLEKIKEYTILLEKVQVNLNELSEKSKIMNELIHKFEQENVDKDLSSKIEEIRDTSNIINNKLTLISKNNISKFLNFQDHLIKKYKDVFKEKLKSIYLDKVKTKTIGLYLIESKKISKIIDHVSYVSSIEIPYWLELLDSLKHNSQFVELLKKIKSYYQNLLRKNLKVEINKISANTDNALIEEFEIAHSKNPTLTFQEFLQDTQNQLTHQELIKKEEILNEAKKREELENLKKRQEKHKSTYEDYMKLSEREFKRLRRKERREKLIDVSSSSKETKELEISDEVTEKIKKFKLQFDKRFEEKYLVQKDDDVDPLDLIRKRKEKKEKEYKKYKNHFEKD</sequence>
<feature type="coiled-coil region" evidence="1">
    <location>
        <begin position="217"/>
        <end position="256"/>
    </location>
</feature>
<comment type="caution">
    <text evidence="2">The sequence shown here is derived from an EMBL/GenBank/DDBJ whole genome shotgun (WGS) entry which is preliminary data.</text>
</comment>
<dbReference type="AlphaFoldDB" id="A0A0F9RIR3"/>
<proteinExistence type="predicted"/>
<dbReference type="EMBL" id="LAZR01003548">
    <property type="protein sequence ID" value="KKN17173.1"/>
    <property type="molecule type" value="Genomic_DNA"/>
</dbReference>
<keyword evidence="1" id="KW-0175">Coiled coil</keyword>
<accession>A0A0F9RIR3</accession>
<protein>
    <submittedName>
        <fullName evidence="2">Uncharacterized protein</fullName>
    </submittedName>
</protein>
<evidence type="ECO:0000256" key="1">
    <source>
        <dbReference type="SAM" id="Coils"/>
    </source>
</evidence>